<dbReference type="Proteomes" id="UP001150062">
    <property type="component" value="Unassembled WGS sequence"/>
</dbReference>
<dbReference type="InterPro" id="IPR000210">
    <property type="entry name" value="BTB/POZ_dom"/>
</dbReference>
<dbReference type="PANTHER" id="PTHR45982">
    <property type="entry name" value="REGULATOR OF CHROMOSOME CONDENSATION"/>
    <property type="match status" value="1"/>
</dbReference>
<feature type="domain" description="BTB" evidence="1">
    <location>
        <begin position="448"/>
        <end position="530"/>
    </location>
</feature>
<dbReference type="Pfam" id="PF13540">
    <property type="entry name" value="RCC1_2"/>
    <property type="match status" value="1"/>
</dbReference>
<evidence type="ECO:0000259" key="1">
    <source>
        <dbReference type="PROSITE" id="PS50097"/>
    </source>
</evidence>
<evidence type="ECO:0000313" key="3">
    <source>
        <dbReference type="Proteomes" id="UP001150062"/>
    </source>
</evidence>
<dbReference type="Pfam" id="PF00651">
    <property type="entry name" value="BTB"/>
    <property type="match status" value="1"/>
</dbReference>
<evidence type="ECO:0000313" key="2">
    <source>
        <dbReference type="EMBL" id="KAJ6239199.1"/>
    </source>
</evidence>
<keyword evidence="3" id="KW-1185">Reference proteome</keyword>
<dbReference type="CDD" id="cd18186">
    <property type="entry name" value="BTB_POZ_ZBTB_KLHL-like"/>
    <property type="match status" value="1"/>
</dbReference>
<reference evidence="2" key="1">
    <citation type="submission" date="2022-08" db="EMBL/GenBank/DDBJ databases">
        <title>Novel sulfate-reducing endosymbionts in the free-living metamonad Anaeramoeba.</title>
        <authorList>
            <person name="Jerlstrom-Hultqvist J."/>
            <person name="Cepicka I."/>
            <person name="Gallot-Lavallee L."/>
            <person name="Salas-Leiva D."/>
            <person name="Curtis B.A."/>
            <person name="Zahonova K."/>
            <person name="Pipaliya S."/>
            <person name="Dacks J."/>
            <person name="Roger A.J."/>
        </authorList>
    </citation>
    <scope>NUCLEOTIDE SEQUENCE</scope>
    <source>
        <strain evidence="2">Schooner1</strain>
    </source>
</reference>
<accession>A0ABQ8Y3J5</accession>
<dbReference type="SUPFAM" id="SSF54695">
    <property type="entry name" value="POZ domain"/>
    <property type="match status" value="1"/>
</dbReference>
<dbReference type="InterPro" id="IPR009091">
    <property type="entry name" value="RCC1/BLIP-II"/>
</dbReference>
<dbReference type="InterPro" id="IPR051553">
    <property type="entry name" value="Ran_GTPase-activating"/>
</dbReference>
<organism evidence="2 3">
    <name type="scientific">Anaeramoeba flamelloides</name>
    <dbReference type="NCBI Taxonomy" id="1746091"/>
    <lineage>
        <taxon>Eukaryota</taxon>
        <taxon>Metamonada</taxon>
        <taxon>Anaeramoebidae</taxon>
        <taxon>Anaeramoeba</taxon>
    </lineage>
</organism>
<dbReference type="InterPro" id="IPR011333">
    <property type="entry name" value="SKP1/BTB/POZ_sf"/>
</dbReference>
<sequence length="569" mass="64019">MYKVYGCGDNPNALLGKHGNFKKFTLIEPLDKYNIVQISCGYQINFMLTDQNTIIECGKSGRNQEHKIPNETVVSICSGTYHSLALTESGNVYVIRGNNSGQTCMTKTGLATYHKIPFFEKKNVIKVLGSYENSYFLCENGDYYGSGMGNRLSGEFKGNTQSSPKLLSANVKDIFSGPESRGHIFILNNDEAMGFGDNDCGQLGVGHRQRVDVHTKLKSLPESPIQNICMGFYSSALITEDGKLYATGNSVSNGMSSNKDVFTLIPGFENEFFTQISCGQDQSLAFTESLKIFAWGKSNSYGEQGHGGGGFGKPTEIKVPELESNPNVIVHCGLYSSLIYTALRQSSLVDFVELHKSGLFADSKINEKPCHKTLVEWRSGKPIDEVKKHLEELYSKEQSNLFLEWIYTNKYYTNPTVTKIANELGIQDIKKKKFMEDLTKLYSDEDSKDFNILVSVYDEEEGQEEEENEEDQEEIPVHKLILIARSGLFREMFQNITEESNSVQDFSGKSIESIEIFIKYLYTDKIELTADDDPQMIVEELADAAEYYQLRKSSNLNNELKKISVQFKL</sequence>
<dbReference type="PANTHER" id="PTHR45982:SF1">
    <property type="entry name" value="REGULATOR OF CHROMOSOME CONDENSATION"/>
    <property type="match status" value="1"/>
</dbReference>
<dbReference type="SMART" id="SM00225">
    <property type="entry name" value="BTB"/>
    <property type="match status" value="1"/>
</dbReference>
<name>A0ABQ8Y3J5_9EUKA</name>
<dbReference type="SUPFAM" id="SSF50985">
    <property type="entry name" value="RCC1/BLIP-II"/>
    <property type="match status" value="1"/>
</dbReference>
<dbReference type="PROSITE" id="PS00626">
    <property type="entry name" value="RCC1_2"/>
    <property type="match status" value="1"/>
</dbReference>
<dbReference type="EMBL" id="JAOAOG010000229">
    <property type="protein sequence ID" value="KAJ6239199.1"/>
    <property type="molecule type" value="Genomic_DNA"/>
</dbReference>
<dbReference type="Gene3D" id="2.130.10.30">
    <property type="entry name" value="Regulator of chromosome condensation 1/beta-lactamase-inhibitor protein II"/>
    <property type="match status" value="2"/>
</dbReference>
<dbReference type="Gene3D" id="3.30.710.10">
    <property type="entry name" value="Potassium Channel Kv1.1, Chain A"/>
    <property type="match status" value="1"/>
</dbReference>
<dbReference type="InterPro" id="IPR000408">
    <property type="entry name" value="Reg_chr_condens"/>
</dbReference>
<dbReference type="PROSITE" id="PS50097">
    <property type="entry name" value="BTB"/>
    <property type="match status" value="1"/>
</dbReference>
<proteinExistence type="predicted"/>
<comment type="caution">
    <text evidence="2">The sequence shown here is derived from an EMBL/GenBank/DDBJ whole genome shotgun (WGS) entry which is preliminary data.</text>
</comment>
<protein>
    <submittedName>
        <fullName evidence="2">Regulator of chromosome condensation</fullName>
    </submittedName>
</protein>
<gene>
    <name evidence="2" type="ORF">M0813_25411</name>
</gene>